<proteinExistence type="predicted"/>
<comment type="caution">
    <text evidence="2">The sequence shown here is derived from an EMBL/GenBank/DDBJ whole genome shotgun (WGS) entry which is preliminary data.</text>
</comment>
<evidence type="ECO:0000313" key="2">
    <source>
        <dbReference type="EMBL" id="MPN62834.1"/>
    </source>
</evidence>
<accession>A0A645JRR5</accession>
<gene>
    <name evidence="2" type="ORF">SDC9_210587</name>
</gene>
<feature type="region of interest" description="Disordered" evidence="1">
    <location>
        <begin position="1"/>
        <end position="28"/>
    </location>
</feature>
<reference evidence="2" key="1">
    <citation type="submission" date="2019-08" db="EMBL/GenBank/DDBJ databases">
        <authorList>
            <person name="Kucharzyk K."/>
            <person name="Murdoch R.W."/>
            <person name="Higgins S."/>
            <person name="Loffler F."/>
        </authorList>
    </citation>
    <scope>NUCLEOTIDE SEQUENCE</scope>
</reference>
<dbReference type="AlphaFoldDB" id="A0A645JRR5"/>
<sequence>MENDGSMTQQDRENITRLLSWDGTSEEEENKLGRIGIRNVNRRLKILYGGEFGLTIEEIAPGCILARITLPLTKPVA</sequence>
<evidence type="ECO:0000256" key="1">
    <source>
        <dbReference type="SAM" id="MobiDB-lite"/>
    </source>
</evidence>
<protein>
    <submittedName>
        <fullName evidence="2">Uncharacterized protein</fullName>
    </submittedName>
</protein>
<dbReference type="EMBL" id="VSSQ01141439">
    <property type="protein sequence ID" value="MPN62834.1"/>
    <property type="molecule type" value="Genomic_DNA"/>
</dbReference>
<name>A0A645JRR5_9ZZZZ</name>
<organism evidence="2">
    <name type="scientific">bioreactor metagenome</name>
    <dbReference type="NCBI Taxonomy" id="1076179"/>
    <lineage>
        <taxon>unclassified sequences</taxon>
        <taxon>metagenomes</taxon>
        <taxon>ecological metagenomes</taxon>
    </lineage>
</organism>